<proteinExistence type="predicted"/>
<dbReference type="EMBL" id="JAHZUY010000021">
    <property type="protein sequence ID" value="MBW8269743.1"/>
    <property type="molecule type" value="Genomic_DNA"/>
</dbReference>
<feature type="region of interest" description="Disordered" evidence="1">
    <location>
        <begin position="133"/>
        <end position="153"/>
    </location>
</feature>
<feature type="region of interest" description="Disordered" evidence="1">
    <location>
        <begin position="1"/>
        <end position="34"/>
    </location>
</feature>
<organism evidence="2 3">
    <name type="scientific">Caldovatus aquaticus</name>
    <dbReference type="NCBI Taxonomy" id="2865671"/>
    <lineage>
        <taxon>Bacteria</taxon>
        <taxon>Pseudomonadati</taxon>
        <taxon>Pseudomonadota</taxon>
        <taxon>Alphaproteobacteria</taxon>
        <taxon>Acetobacterales</taxon>
        <taxon>Roseomonadaceae</taxon>
        <taxon>Caldovatus</taxon>
    </lineage>
</organism>
<gene>
    <name evidence="2" type="ORF">K1J50_09610</name>
</gene>
<protein>
    <submittedName>
        <fullName evidence="2">DUF721 domain-containing protein</fullName>
    </submittedName>
</protein>
<dbReference type="Pfam" id="PF05258">
    <property type="entry name" value="DciA"/>
    <property type="match status" value="1"/>
</dbReference>
<evidence type="ECO:0000256" key="1">
    <source>
        <dbReference type="SAM" id="MobiDB-lite"/>
    </source>
</evidence>
<sequence length="201" mass="20281">MASGSDGATGGDGLSDRRAGGGAEDEARCSVGGPRPLGAILPRLTRPAFRRRSPAAAQIMADWPAVVGPALAAVTAPRRLVQGTLTLACAGPVALELAHLAPQLVARINAHCGRMVVQRLRFVQAAPPLAPDAPRRAAAGGGPAPGAAAAALPGPVRQSLARVPSEALRAALEKLARGVYRGGEDRRDGDSEDPAVPGEAP</sequence>
<name>A0ABS7F378_9PROT</name>
<dbReference type="RefSeq" id="WP_220117498.1">
    <property type="nucleotide sequence ID" value="NZ_JAHZUY010000021.1"/>
</dbReference>
<feature type="region of interest" description="Disordered" evidence="1">
    <location>
        <begin position="179"/>
        <end position="201"/>
    </location>
</feature>
<dbReference type="InterPro" id="IPR007922">
    <property type="entry name" value="DciA-like"/>
</dbReference>
<accession>A0ABS7F378</accession>
<dbReference type="PANTHER" id="PTHR36456:SF1">
    <property type="entry name" value="UPF0232 PROTEIN SCO3875"/>
    <property type="match status" value="1"/>
</dbReference>
<reference evidence="2 3" key="1">
    <citation type="submission" date="2021-08" db="EMBL/GenBank/DDBJ databases">
        <title>Caldovatus sediminis gen. nov., sp. nov., a moderately thermophilic bacterium isolated from a hot spring.</title>
        <authorList>
            <person name="Hu C.-J."/>
            <person name="Li W.-J."/>
            <person name="Xian W.-D."/>
        </authorList>
    </citation>
    <scope>NUCLEOTIDE SEQUENCE [LARGE SCALE GENOMIC DNA]</scope>
    <source>
        <strain evidence="2 3">SYSU G05006</strain>
    </source>
</reference>
<evidence type="ECO:0000313" key="2">
    <source>
        <dbReference type="EMBL" id="MBW8269743.1"/>
    </source>
</evidence>
<keyword evidence="3" id="KW-1185">Reference proteome</keyword>
<feature type="compositionally biased region" description="Basic and acidic residues" evidence="1">
    <location>
        <begin position="179"/>
        <end position="189"/>
    </location>
</feature>
<dbReference type="Proteomes" id="UP001519924">
    <property type="component" value="Unassembled WGS sequence"/>
</dbReference>
<dbReference type="PANTHER" id="PTHR36456">
    <property type="entry name" value="UPF0232 PROTEIN SCO3875"/>
    <property type="match status" value="1"/>
</dbReference>
<evidence type="ECO:0000313" key="3">
    <source>
        <dbReference type="Proteomes" id="UP001519924"/>
    </source>
</evidence>
<comment type="caution">
    <text evidence="2">The sequence shown here is derived from an EMBL/GenBank/DDBJ whole genome shotgun (WGS) entry which is preliminary data.</text>
</comment>